<keyword evidence="2" id="KW-1133">Transmembrane helix</keyword>
<feature type="transmembrane region" description="Helical" evidence="2">
    <location>
        <begin position="120"/>
        <end position="138"/>
    </location>
</feature>
<gene>
    <name evidence="3" type="ORF">BLNAU_14058</name>
</gene>
<keyword evidence="2" id="KW-0812">Transmembrane</keyword>
<feature type="compositionally biased region" description="Basic residues" evidence="1">
    <location>
        <begin position="174"/>
        <end position="185"/>
    </location>
</feature>
<sequence length="185" mass="21213">MESLKATIKSLTPFLLGCSVKILLPVLAFIFPTNVLNLLVNNPEKKPFSPVSLLMTRWSCLFCVVLALLEYQSLRPVLRHKAEPRALEVLRLGDTMNLLLLLDFGLLGTMVFFHMTVKNVRPEFCALFEFVLVTFLILRSAWLRITSVERETFETQLKPHTQSDTNVKKNSDGKKKKKEFSRKSE</sequence>
<dbReference type="EMBL" id="JARBJD010000126">
    <property type="protein sequence ID" value="KAK2950980.1"/>
    <property type="molecule type" value="Genomic_DNA"/>
</dbReference>
<feature type="transmembrane region" description="Helical" evidence="2">
    <location>
        <begin position="92"/>
        <end position="114"/>
    </location>
</feature>
<protein>
    <recommendedName>
        <fullName evidence="5">Transmembrane protein</fullName>
    </recommendedName>
</protein>
<feature type="compositionally biased region" description="Polar residues" evidence="1">
    <location>
        <begin position="156"/>
        <end position="165"/>
    </location>
</feature>
<feature type="transmembrane region" description="Helical" evidence="2">
    <location>
        <begin position="12"/>
        <end position="31"/>
    </location>
</feature>
<comment type="caution">
    <text evidence="3">The sequence shown here is derived from an EMBL/GenBank/DDBJ whole genome shotgun (WGS) entry which is preliminary data.</text>
</comment>
<evidence type="ECO:0000256" key="1">
    <source>
        <dbReference type="SAM" id="MobiDB-lite"/>
    </source>
</evidence>
<feature type="region of interest" description="Disordered" evidence="1">
    <location>
        <begin position="156"/>
        <end position="185"/>
    </location>
</feature>
<evidence type="ECO:0008006" key="5">
    <source>
        <dbReference type="Google" id="ProtNLM"/>
    </source>
</evidence>
<dbReference type="Proteomes" id="UP001281761">
    <property type="component" value="Unassembled WGS sequence"/>
</dbReference>
<evidence type="ECO:0000313" key="3">
    <source>
        <dbReference type="EMBL" id="KAK2950980.1"/>
    </source>
</evidence>
<organism evidence="3 4">
    <name type="scientific">Blattamonas nauphoetae</name>
    <dbReference type="NCBI Taxonomy" id="2049346"/>
    <lineage>
        <taxon>Eukaryota</taxon>
        <taxon>Metamonada</taxon>
        <taxon>Preaxostyla</taxon>
        <taxon>Oxymonadida</taxon>
        <taxon>Blattamonas</taxon>
    </lineage>
</organism>
<proteinExistence type="predicted"/>
<keyword evidence="2" id="KW-0472">Membrane</keyword>
<evidence type="ECO:0000256" key="2">
    <source>
        <dbReference type="SAM" id="Phobius"/>
    </source>
</evidence>
<reference evidence="3 4" key="1">
    <citation type="journal article" date="2022" name="bioRxiv">
        <title>Genomics of Preaxostyla Flagellates Illuminates Evolutionary Transitions and the Path Towards Mitochondrial Loss.</title>
        <authorList>
            <person name="Novak L.V.F."/>
            <person name="Treitli S.C."/>
            <person name="Pyrih J."/>
            <person name="Halakuc P."/>
            <person name="Pipaliya S.V."/>
            <person name="Vacek V."/>
            <person name="Brzon O."/>
            <person name="Soukal P."/>
            <person name="Eme L."/>
            <person name="Dacks J.B."/>
            <person name="Karnkowska A."/>
            <person name="Elias M."/>
            <person name="Hampl V."/>
        </authorList>
    </citation>
    <scope>NUCLEOTIDE SEQUENCE [LARGE SCALE GENOMIC DNA]</scope>
    <source>
        <strain evidence="3">NAU3</strain>
        <tissue evidence="3">Gut</tissue>
    </source>
</reference>
<keyword evidence="4" id="KW-1185">Reference proteome</keyword>
<accession>A0ABQ9XLF8</accession>
<evidence type="ECO:0000313" key="4">
    <source>
        <dbReference type="Proteomes" id="UP001281761"/>
    </source>
</evidence>
<feature type="transmembrane region" description="Helical" evidence="2">
    <location>
        <begin position="51"/>
        <end position="71"/>
    </location>
</feature>
<name>A0ABQ9XLF8_9EUKA</name>